<comment type="caution">
    <text evidence="2">The sequence shown here is derived from an EMBL/GenBank/DDBJ whole genome shotgun (WGS) entry which is preliminary data.</text>
</comment>
<dbReference type="EMBL" id="JAGSXJ010000006">
    <property type="protein sequence ID" value="KAH6690335.1"/>
    <property type="molecule type" value="Genomic_DNA"/>
</dbReference>
<dbReference type="OrthoDB" id="27975at2759"/>
<dbReference type="AlphaFoldDB" id="A0A9P8VFT1"/>
<evidence type="ECO:0000313" key="2">
    <source>
        <dbReference type="EMBL" id="KAH6690335.1"/>
    </source>
</evidence>
<organism evidence="2 3">
    <name type="scientific">Plectosphaerella plurivora</name>
    <dbReference type="NCBI Taxonomy" id="936078"/>
    <lineage>
        <taxon>Eukaryota</taxon>
        <taxon>Fungi</taxon>
        <taxon>Dikarya</taxon>
        <taxon>Ascomycota</taxon>
        <taxon>Pezizomycotina</taxon>
        <taxon>Sordariomycetes</taxon>
        <taxon>Hypocreomycetidae</taxon>
        <taxon>Glomerellales</taxon>
        <taxon>Plectosphaerellaceae</taxon>
        <taxon>Plectosphaerella</taxon>
    </lineage>
</organism>
<sequence>MSLTKQISAFLLQMSEQWQTFVQSLPVRGYPIFVWELESLFRLKSPTLQGILFTVCRRTMGIMDGDAARNMQDLFNEDRRATAAGLSGGQRQEMQSKLLMSYSQIVSAYRSAMAQQGQQANTPPLPQSQWQQQQQQQFHRHNLQQQQQPPQFHPPTQQQQQPQNSAHLQQQREQEHRQNVQLQQMQQYQQQQMQQQMRQQQQQWQQMQQQAPQVQGPLQSPHLQQAPQAQGQLQSPQLQQQGFRPTSSQSARNAQQSRPGSSSHGAQMQQGPSQTPSLQRHHSTSQDKRQTLHNQALRPILRTRNLS</sequence>
<feature type="region of interest" description="Disordered" evidence="1">
    <location>
        <begin position="114"/>
        <end position="182"/>
    </location>
</feature>
<dbReference type="Proteomes" id="UP000770015">
    <property type="component" value="Unassembled WGS sequence"/>
</dbReference>
<protein>
    <submittedName>
        <fullName evidence="2">Uncharacterized protein</fullName>
    </submittedName>
</protein>
<feature type="compositionally biased region" description="Low complexity" evidence="1">
    <location>
        <begin position="127"/>
        <end position="169"/>
    </location>
</feature>
<proteinExistence type="predicted"/>
<evidence type="ECO:0000313" key="3">
    <source>
        <dbReference type="Proteomes" id="UP000770015"/>
    </source>
</evidence>
<feature type="compositionally biased region" description="Polar residues" evidence="1">
    <location>
        <begin position="259"/>
        <end position="278"/>
    </location>
</feature>
<feature type="region of interest" description="Disordered" evidence="1">
    <location>
        <begin position="211"/>
        <end position="307"/>
    </location>
</feature>
<name>A0A9P8VFT1_9PEZI</name>
<feature type="compositionally biased region" description="Low complexity" evidence="1">
    <location>
        <begin position="224"/>
        <end position="258"/>
    </location>
</feature>
<accession>A0A9P8VFT1</accession>
<keyword evidence="3" id="KW-1185">Reference proteome</keyword>
<reference evidence="2" key="1">
    <citation type="journal article" date="2021" name="Nat. Commun.">
        <title>Genetic determinants of endophytism in the Arabidopsis root mycobiome.</title>
        <authorList>
            <person name="Mesny F."/>
            <person name="Miyauchi S."/>
            <person name="Thiergart T."/>
            <person name="Pickel B."/>
            <person name="Atanasova L."/>
            <person name="Karlsson M."/>
            <person name="Huettel B."/>
            <person name="Barry K.W."/>
            <person name="Haridas S."/>
            <person name="Chen C."/>
            <person name="Bauer D."/>
            <person name="Andreopoulos W."/>
            <person name="Pangilinan J."/>
            <person name="LaButti K."/>
            <person name="Riley R."/>
            <person name="Lipzen A."/>
            <person name="Clum A."/>
            <person name="Drula E."/>
            <person name="Henrissat B."/>
            <person name="Kohler A."/>
            <person name="Grigoriev I.V."/>
            <person name="Martin F.M."/>
            <person name="Hacquard S."/>
        </authorList>
    </citation>
    <scope>NUCLEOTIDE SEQUENCE</scope>
    <source>
        <strain evidence="2">MPI-SDFR-AT-0117</strain>
    </source>
</reference>
<evidence type="ECO:0000256" key="1">
    <source>
        <dbReference type="SAM" id="MobiDB-lite"/>
    </source>
</evidence>
<gene>
    <name evidence="2" type="ORF">F5X68DRAFT_229668</name>
</gene>